<proteinExistence type="predicted"/>
<evidence type="ECO:0000313" key="1">
    <source>
        <dbReference type="EMBL" id="OEU99358.1"/>
    </source>
</evidence>
<gene>
    <name evidence="1" type="ORF">AN217_17785</name>
</gene>
<accession>A0A1E7K5Z7</accession>
<protein>
    <submittedName>
        <fullName evidence="1">Uncharacterized protein</fullName>
    </submittedName>
</protein>
<comment type="caution">
    <text evidence="1">The sequence shown here is derived from an EMBL/GenBank/DDBJ whole genome shotgun (WGS) entry which is preliminary data.</text>
</comment>
<evidence type="ECO:0000313" key="2">
    <source>
        <dbReference type="Proteomes" id="UP000175829"/>
    </source>
</evidence>
<organism evidence="1 2">
    <name type="scientific">Streptomyces qinglanensis</name>
    <dbReference type="NCBI Taxonomy" id="943816"/>
    <lineage>
        <taxon>Bacteria</taxon>
        <taxon>Bacillati</taxon>
        <taxon>Actinomycetota</taxon>
        <taxon>Actinomycetes</taxon>
        <taxon>Kitasatosporales</taxon>
        <taxon>Streptomycetaceae</taxon>
        <taxon>Streptomyces</taxon>
    </lineage>
</organism>
<dbReference type="EMBL" id="LJGV01000022">
    <property type="protein sequence ID" value="OEU99358.1"/>
    <property type="molecule type" value="Genomic_DNA"/>
</dbReference>
<dbReference type="AlphaFoldDB" id="A0A1E7K5Z7"/>
<name>A0A1E7K5Z7_9ACTN</name>
<reference evidence="1 2" key="1">
    <citation type="journal article" date="2016" name="Front. Microbiol.">
        <title>Comparative Genomics Analysis of Streptomyces Species Reveals Their Adaptation to the Marine Environment and Their Diversity at the Genomic Level.</title>
        <authorList>
            <person name="Tian X."/>
            <person name="Zhang Z."/>
            <person name="Yang T."/>
            <person name="Chen M."/>
            <person name="Li J."/>
            <person name="Chen F."/>
            <person name="Yang J."/>
            <person name="Li W."/>
            <person name="Zhang B."/>
            <person name="Zhang Z."/>
            <person name="Wu J."/>
            <person name="Zhang C."/>
            <person name="Long L."/>
            <person name="Xiao J."/>
        </authorList>
    </citation>
    <scope>NUCLEOTIDE SEQUENCE [LARGE SCALE GENOMIC DNA]</scope>
    <source>
        <strain evidence="1 2">SCSIO M10379</strain>
    </source>
</reference>
<dbReference type="Proteomes" id="UP000175829">
    <property type="component" value="Unassembled WGS sequence"/>
</dbReference>
<sequence>MSTTPARASTDLREKRDIRTVTGTCRVTTSTVLATKMAPDHTGDACICVTRTRGSATSGTLRQKT</sequence>